<organism evidence="3 4">
    <name type="scientific">Aporhodopirellula rubra</name>
    <dbReference type="NCBI Taxonomy" id="980271"/>
    <lineage>
        <taxon>Bacteria</taxon>
        <taxon>Pseudomonadati</taxon>
        <taxon>Planctomycetota</taxon>
        <taxon>Planctomycetia</taxon>
        <taxon>Pirellulales</taxon>
        <taxon>Pirellulaceae</taxon>
        <taxon>Aporhodopirellula</taxon>
    </lineage>
</organism>
<dbReference type="Proteomes" id="UP000536179">
    <property type="component" value="Unassembled WGS sequence"/>
</dbReference>
<feature type="domain" description="Caspase family p20" evidence="2">
    <location>
        <begin position="62"/>
        <end position="168"/>
    </location>
</feature>
<sequence length="664" mass="72493">MLHHRISSRFFAPCGTTTNALTLVFLLCGIGISADLNAESMHALVIGNGAYPDGALVNPANDARLMDKTLRELGFEVTTRIDQTQQQMDMEIADFCRRVPKNGLAFFFFAGHGLQINGENYLVPVDAKIHDAVAVKYKTVSQNFVIDSLDSSSSNMNVVVLDCCRDNPFQRAWKRSIRGRGLAATSVIPEGTLIAYATAPGQTALDGEGTNSPYTLELAKAFSERPESGLLLRDVFFTASAAVKRSTGQRPWLNLDASLDAFYLRQPNNLASREEMEEAAMRIESGALNNPQIASSELPPPAAEPSAALQKKGSEITAKAKEDIANEGAIKTTSQAPQSQSLVRQANTFLYEGDYDLAIDAFSALIGDSSIPEEQRRQIRKSRGVAYLGRRSDRDIERAIVDYKASGSKGVHMSIMADQANLKVGAETKATIRKNQIALVTLSKGDWLWIESVQDDRSIQGWVSKSVFMKNSPPPKTNVTSTKEVVVEQPKTSRPVVSSQAMNSSTNSIPSSSTQSFPTQSFPVQSGTSNGVISNQGVVQSVPMNSSGQFSQQTIPRSQSFGQSSQVQPTRQFSTQSSSQFQQQQFQQPRSQSSGRLFQNNIFSNSNSNSMQNSSSRSSTPSGADGFTKKFMQRNGGRPPSIWQTPKWESPAEIRRLRAQGLVR</sequence>
<dbReference type="InterPro" id="IPR001309">
    <property type="entry name" value="Pept_C14_p20"/>
</dbReference>
<proteinExistence type="predicted"/>
<dbReference type="PROSITE" id="PS50208">
    <property type="entry name" value="CASPASE_P20"/>
    <property type="match status" value="1"/>
</dbReference>
<feature type="compositionally biased region" description="Polar residues" evidence="1">
    <location>
        <begin position="543"/>
        <end position="567"/>
    </location>
</feature>
<feature type="region of interest" description="Disordered" evidence="1">
    <location>
        <begin position="291"/>
        <end position="315"/>
    </location>
</feature>
<feature type="compositionally biased region" description="Low complexity" evidence="1">
    <location>
        <begin position="503"/>
        <end position="523"/>
    </location>
</feature>
<gene>
    <name evidence="3" type="ORF">FHS27_001535</name>
</gene>
<protein>
    <submittedName>
        <fullName evidence="3">Putative caspase-like protein</fullName>
    </submittedName>
</protein>
<feature type="compositionally biased region" description="Polar residues" evidence="1">
    <location>
        <begin position="490"/>
        <end position="502"/>
    </location>
</feature>
<dbReference type="InterPro" id="IPR029030">
    <property type="entry name" value="Caspase-like_dom_sf"/>
</dbReference>
<name>A0A7W5H5D8_9BACT</name>
<dbReference type="SUPFAM" id="SSF52129">
    <property type="entry name" value="Caspase-like"/>
    <property type="match status" value="1"/>
</dbReference>
<dbReference type="RefSeq" id="WP_184303608.1">
    <property type="nucleotide sequence ID" value="NZ_JACHXU010000004.1"/>
</dbReference>
<dbReference type="Pfam" id="PF00656">
    <property type="entry name" value="Peptidase_C14"/>
    <property type="match status" value="1"/>
</dbReference>
<dbReference type="PANTHER" id="PTHR22576">
    <property type="entry name" value="MUCOSA ASSOCIATED LYMPHOID TISSUE LYMPHOMA TRANSLOCATION PROTEIN 1/PARACASPASE"/>
    <property type="match status" value="1"/>
</dbReference>
<reference evidence="3 4" key="1">
    <citation type="submission" date="2020-08" db="EMBL/GenBank/DDBJ databases">
        <title>Genomic Encyclopedia of Type Strains, Phase III (KMG-III): the genomes of soil and plant-associated and newly described type strains.</title>
        <authorList>
            <person name="Whitman W."/>
        </authorList>
    </citation>
    <scope>NUCLEOTIDE SEQUENCE [LARGE SCALE GENOMIC DNA]</scope>
    <source>
        <strain evidence="3 4">CECT 8075</strain>
    </source>
</reference>
<evidence type="ECO:0000313" key="4">
    <source>
        <dbReference type="Proteomes" id="UP000536179"/>
    </source>
</evidence>
<dbReference type="InterPro" id="IPR052039">
    <property type="entry name" value="Caspase-related_regulators"/>
</dbReference>
<dbReference type="PANTHER" id="PTHR22576:SF37">
    <property type="entry name" value="MUCOSA-ASSOCIATED LYMPHOID TISSUE LYMPHOMA TRANSLOCATION PROTEIN 1"/>
    <property type="match status" value="1"/>
</dbReference>
<evidence type="ECO:0000256" key="1">
    <source>
        <dbReference type="SAM" id="MobiDB-lite"/>
    </source>
</evidence>
<accession>A0A7W5H5D8</accession>
<keyword evidence="4" id="KW-1185">Reference proteome</keyword>
<dbReference type="EMBL" id="JACHXU010000004">
    <property type="protein sequence ID" value="MBB3205731.1"/>
    <property type="molecule type" value="Genomic_DNA"/>
</dbReference>
<feature type="region of interest" description="Disordered" evidence="1">
    <location>
        <begin position="543"/>
        <end position="649"/>
    </location>
</feature>
<feature type="region of interest" description="Disordered" evidence="1">
    <location>
        <begin position="467"/>
        <end position="529"/>
    </location>
</feature>
<evidence type="ECO:0000259" key="2">
    <source>
        <dbReference type="PROSITE" id="PS50208"/>
    </source>
</evidence>
<evidence type="ECO:0000313" key="3">
    <source>
        <dbReference type="EMBL" id="MBB3205731.1"/>
    </source>
</evidence>
<dbReference type="Gene3D" id="3.40.50.1460">
    <property type="match status" value="1"/>
</dbReference>
<dbReference type="GO" id="GO:0004197">
    <property type="term" value="F:cysteine-type endopeptidase activity"/>
    <property type="evidence" value="ECO:0007669"/>
    <property type="project" value="InterPro"/>
</dbReference>
<dbReference type="InterPro" id="IPR011600">
    <property type="entry name" value="Pept_C14_caspase"/>
</dbReference>
<feature type="compositionally biased region" description="Low complexity" evidence="1">
    <location>
        <begin position="568"/>
        <end position="622"/>
    </location>
</feature>
<comment type="caution">
    <text evidence="3">The sequence shown here is derived from an EMBL/GenBank/DDBJ whole genome shotgun (WGS) entry which is preliminary data.</text>
</comment>
<dbReference type="AlphaFoldDB" id="A0A7W5H5D8"/>
<dbReference type="GO" id="GO:0006508">
    <property type="term" value="P:proteolysis"/>
    <property type="evidence" value="ECO:0007669"/>
    <property type="project" value="InterPro"/>
</dbReference>